<name>T1JIP6_STRMM</name>
<evidence type="ECO:0000256" key="5">
    <source>
        <dbReference type="ARBA" id="ARBA00022833"/>
    </source>
</evidence>
<dbReference type="AlphaFoldDB" id="T1JIP6"/>
<dbReference type="FunFam" id="1.10.840.10:FF:000003">
    <property type="entry name" value="Ras guanyl-releasing protein 3 isoform 1"/>
    <property type="match status" value="1"/>
</dbReference>
<dbReference type="PhylomeDB" id="T1JIP6"/>
<dbReference type="SUPFAM" id="SSF48366">
    <property type="entry name" value="Ras GEF"/>
    <property type="match status" value="1"/>
</dbReference>
<feature type="compositionally biased region" description="Basic residues" evidence="8">
    <location>
        <begin position="539"/>
        <end position="548"/>
    </location>
</feature>
<dbReference type="InterPro" id="IPR002048">
    <property type="entry name" value="EF_hand_dom"/>
</dbReference>
<dbReference type="PROSITE" id="PS00018">
    <property type="entry name" value="EF_HAND_1"/>
    <property type="match status" value="2"/>
</dbReference>
<dbReference type="InterPro" id="IPR001895">
    <property type="entry name" value="RASGEF_cat_dom"/>
</dbReference>
<feature type="region of interest" description="Disordered" evidence="8">
    <location>
        <begin position="525"/>
        <end position="566"/>
    </location>
</feature>
<evidence type="ECO:0000256" key="2">
    <source>
        <dbReference type="ARBA" id="ARBA00022658"/>
    </source>
</evidence>
<dbReference type="GO" id="GO:0005509">
    <property type="term" value="F:calcium ion binding"/>
    <property type="evidence" value="ECO:0007669"/>
    <property type="project" value="InterPro"/>
</dbReference>
<dbReference type="InterPro" id="IPR000651">
    <property type="entry name" value="Ras-like_Gua-exchang_fac_N"/>
</dbReference>
<dbReference type="PROSITE" id="PS50009">
    <property type="entry name" value="RASGEF_CAT"/>
    <property type="match status" value="1"/>
</dbReference>
<protein>
    <recommendedName>
        <fullName evidence="15">Ras guanyl-releasing protein 3</fullName>
    </recommendedName>
</protein>
<dbReference type="InterPro" id="IPR008937">
    <property type="entry name" value="Ras-like_GEF"/>
</dbReference>
<dbReference type="SMART" id="SM00109">
    <property type="entry name" value="C1"/>
    <property type="match status" value="1"/>
</dbReference>
<evidence type="ECO:0000256" key="1">
    <source>
        <dbReference type="ARBA" id="ARBA00009566"/>
    </source>
</evidence>
<dbReference type="OMA" id="CVECFDV"/>
<dbReference type="PANTHER" id="PTHR23113:SF252">
    <property type="entry name" value="RAS GUANYL-RELEASING PROTEIN 3"/>
    <property type="match status" value="1"/>
</dbReference>
<feature type="domain" description="EF-hand" evidence="12">
    <location>
        <begin position="433"/>
        <end position="459"/>
    </location>
</feature>
<dbReference type="PROSITE" id="PS00479">
    <property type="entry name" value="ZF_DAG_PE_1"/>
    <property type="match status" value="1"/>
</dbReference>
<dbReference type="PANTHER" id="PTHR23113">
    <property type="entry name" value="GUANINE NUCLEOTIDE EXCHANGE FACTOR"/>
    <property type="match status" value="1"/>
</dbReference>
<dbReference type="PRINTS" id="PR00008">
    <property type="entry name" value="DAGPEDOMAIN"/>
</dbReference>
<organism evidence="13 14">
    <name type="scientific">Strigamia maritima</name>
    <name type="common">European centipede</name>
    <name type="synonym">Geophilus maritimus</name>
    <dbReference type="NCBI Taxonomy" id="126957"/>
    <lineage>
        <taxon>Eukaryota</taxon>
        <taxon>Metazoa</taxon>
        <taxon>Ecdysozoa</taxon>
        <taxon>Arthropoda</taxon>
        <taxon>Myriapoda</taxon>
        <taxon>Chilopoda</taxon>
        <taxon>Pleurostigmophora</taxon>
        <taxon>Geophilomorpha</taxon>
        <taxon>Linotaeniidae</taxon>
        <taxon>Strigamia</taxon>
    </lineage>
</organism>
<feature type="compositionally biased region" description="Polar residues" evidence="8">
    <location>
        <begin position="525"/>
        <end position="534"/>
    </location>
</feature>
<dbReference type="SUPFAM" id="SSF47473">
    <property type="entry name" value="EF-hand"/>
    <property type="match status" value="1"/>
</dbReference>
<dbReference type="PROSITE" id="PS50212">
    <property type="entry name" value="RASGEF_NTER"/>
    <property type="match status" value="1"/>
</dbReference>
<evidence type="ECO:0000259" key="12">
    <source>
        <dbReference type="PROSITE" id="PS50222"/>
    </source>
</evidence>
<dbReference type="InterPro" id="IPR019804">
    <property type="entry name" value="Ras_G-nucl-exch_fac_CS"/>
</dbReference>
<dbReference type="InterPro" id="IPR046349">
    <property type="entry name" value="C1-like_sf"/>
</dbReference>
<dbReference type="SMART" id="SM00147">
    <property type="entry name" value="RasGEF"/>
    <property type="match status" value="1"/>
</dbReference>
<dbReference type="InterPro" id="IPR036964">
    <property type="entry name" value="RASGEF_cat_dom_sf"/>
</dbReference>
<feature type="domain" description="Ras-GEF" evidence="9">
    <location>
        <begin position="132"/>
        <end position="361"/>
    </location>
</feature>
<dbReference type="InterPro" id="IPR018247">
    <property type="entry name" value="EF_Hand_1_Ca_BS"/>
</dbReference>
<dbReference type="InterPro" id="IPR023578">
    <property type="entry name" value="Ras_GEF_dom_sf"/>
</dbReference>
<dbReference type="CDD" id="cd00155">
    <property type="entry name" value="RasGEF"/>
    <property type="match status" value="1"/>
</dbReference>
<dbReference type="STRING" id="126957.T1JIP6"/>
<feature type="domain" description="EF-hand" evidence="12">
    <location>
        <begin position="395"/>
        <end position="430"/>
    </location>
</feature>
<dbReference type="PROSITE" id="PS00720">
    <property type="entry name" value="RASGEF"/>
    <property type="match status" value="1"/>
</dbReference>
<reference evidence="14" key="1">
    <citation type="submission" date="2011-05" db="EMBL/GenBank/DDBJ databases">
        <authorList>
            <person name="Richards S.R."/>
            <person name="Qu J."/>
            <person name="Jiang H."/>
            <person name="Jhangiani S.N."/>
            <person name="Agravi P."/>
            <person name="Goodspeed R."/>
            <person name="Gross S."/>
            <person name="Mandapat C."/>
            <person name="Jackson L."/>
            <person name="Mathew T."/>
            <person name="Pu L."/>
            <person name="Thornton R."/>
            <person name="Saada N."/>
            <person name="Wilczek-Boney K.B."/>
            <person name="Lee S."/>
            <person name="Kovar C."/>
            <person name="Wu Y."/>
            <person name="Scherer S.E."/>
            <person name="Worley K.C."/>
            <person name="Muzny D.M."/>
            <person name="Gibbs R."/>
        </authorList>
    </citation>
    <scope>NUCLEOTIDE SEQUENCE</scope>
    <source>
        <strain evidence="14">Brora</strain>
    </source>
</reference>
<evidence type="ECO:0000256" key="6">
    <source>
        <dbReference type="ARBA" id="ARBA00022837"/>
    </source>
</evidence>
<dbReference type="GO" id="GO:0007265">
    <property type="term" value="P:Ras protein signal transduction"/>
    <property type="evidence" value="ECO:0007669"/>
    <property type="project" value="TreeGrafter"/>
</dbReference>
<accession>T1JIP6</accession>
<dbReference type="GO" id="GO:0008270">
    <property type="term" value="F:zinc ion binding"/>
    <property type="evidence" value="ECO:0007669"/>
    <property type="project" value="UniProtKB-KW"/>
</dbReference>
<dbReference type="GO" id="GO:0005886">
    <property type="term" value="C:plasma membrane"/>
    <property type="evidence" value="ECO:0007669"/>
    <property type="project" value="TreeGrafter"/>
</dbReference>
<dbReference type="GO" id="GO:0005085">
    <property type="term" value="F:guanyl-nucleotide exchange factor activity"/>
    <property type="evidence" value="ECO:0007669"/>
    <property type="project" value="UniProtKB-KW"/>
</dbReference>
<keyword evidence="6" id="KW-0106">Calcium</keyword>
<dbReference type="Proteomes" id="UP000014500">
    <property type="component" value="Unassembled WGS sequence"/>
</dbReference>
<feature type="domain" description="Phorbol-ester/DAG-type" evidence="10">
    <location>
        <begin position="466"/>
        <end position="516"/>
    </location>
</feature>
<dbReference type="InterPro" id="IPR020454">
    <property type="entry name" value="DAG/PE-bd"/>
</dbReference>
<feature type="domain" description="N-terminal Ras-GEF" evidence="11">
    <location>
        <begin position="1"/>
        <end position="104"/>
    </location>
</feature>
<dbReference type="EnsemblMetazoa" id="SMAR013727-RA">
    <property type="protein sequence ID" value="SMAR013727-PA"/>
    <property type="gene ID" value="SMAR013727"/>
</dbReference>
<evidence type="ECO:0000256" key="7">
    <source>
        <dbReference type="PROSITE-ProRule" id="PRU00168"/>
    </source>
</evidence>
<evidence type="ECO:0008006" key="15">
    <source>
        <dbReference type="Google" id="ProtNLM"/>
    </source>
</evidence>
<dbReference type="Gene3D" id="1.10.840.10">
    <property type="entry name" value="Ras guanine-nucleotide exchange factors catalytic domain"/>
    <property type="match status" value="1"/>
</dbReference>
<proteinExistence type="inferred from homology"/>
<evidence type="ECO:0000259" key="11">
    <source>
        <dbReference type="PROSITE" id="PS50212"/>
    </source>
</evidence>
<dbReference type="SUPFAM" id="SSF57889">
    <property type="entry name" value="Cysteine-rich domain"/>
    <property type="match status" value="1"/>
</dbReference>
<evidence type="ECO:0000259" key="9">
    <source>
        <dbReference type="PROSITE" id="PS50009"/>
    </source>
</evidence>
<keyword evidence="3" id="KW-0479">Metal-binding</keyword>
<dbReference type="Pfam" id="PF13202">
    <property type="entry name" value="EF-hand_5"/>
    <property type="match status" value="2"/>
</dbReference>
<dbReference type="CDD" id="cd20808">
    <property type="entry name" value="C1_RASGRP"/>
    <property type="match status" value="1"/>
</dbReference>
<sequence>MHKWFVPSEQVAMHLVSLFRRSEKIPTTSCHAVCRHTQSHAITCPLFKQKSRVCHTFRYWIHKFPMHFDMEHRLKSILKDFHSELLNSHNYPLSHLVDVSNVPSYDWMRNMSVRNPSVKHNRKVSLVFNHLEPDELAEHLTFLEHKVMRRISDYKSYAVSAMLKDNAKLERSIALFNGLSLWIQCMVLSKTTPQQRADVIVKFVNVSKKLREMQNFNTLMAVVGGLSHSALARLGKTAACIPTETQKTLTEMTELLSSASNFSNYRRALHRCKGFRIPILGVHMKDLISLHVALPDNVDGGLLNFRKMAQLSLIFQELAELQSSSPPIEANMDLVNTLRLSLDLAYTEDEIYELSLAREPRNMTSPQSSPIRPPVFAEWAAGVLTAPDPETIEKHVHAMVDAVFKNYDNDRDGYISQAEFEAISGNFPFIDSFCVLDADHDGMISKIEMRDYFIRANCHAFKNGFKHEFHETTYFKPTYCAHCTGLLWGIIKQGYKCKDCSINAHKHCKDLVVMECRRTIPTGRSMSVSGTSDAAVSRAKFRNRRRQQKSLPVDGELPPSLSLQNSQDHCRRDSVIAHCQVENLHERLAQAEEVHEIGDDSLIVVYKIESLSVSQSLIVN</sequence>
<dbReference type="InterPro" id="IPR011992">
    <property type="entry name" value="EF-hand-dom_pair"/>
</dbReference>
<dbReference type="SMART" id="SM00054">
    <property type="entry name" value="EFh"/>
    <property type="match status" value="2"/>
</dbReference>
<evidence type="ECO:0000256" key="8">
    <source>
        <dbReference type="SAM" id="MobiDB-lite"/>
    </source>
</evidence>
<dbReference type="Gene3D" id="3.30.60.20">
    <property type="match status" value="1"/>
</dbReference>
<dbReference type="eggNOG" id="KOG3417">
    <property type="taxonomic scope" value="Eukaryota"/>
</dbReference>
<comment type="similarity">
    <text evidence="1">Belongs to the RASGRP family.</text>
</comment>
<evidence type="ECO:0000313" key="13">
    <source>
        <dbReference type="EnsemblMetazoa" id="SMAR013727-PA"/>
    </source>
</evidence>
<dbReference type="PROSITE" id="PS50081">
    <property type="entry name" value="ZF_DAG_PE_2"/>
    <property type="match status" value="1"/>
</dbReference>
<keyword evidence="14" id="KW-1185">Reference proteome</keyword>
<keyword evidence="5" id="KW-0862">Zinc</keyword>
<dbReference type="PROSITE" id="PS50222">
    <property type="entry name" value="EF_HAND_2"/>
    <property type="match status" value="2"/>
</dbReference>
<evidence type="ECO:0000259" key="10">
    <source>
        <dbReference type="PROSITE" id="PS50081"/>
    </source>
</evidence>
<evidence type="ECO:0000313" key="14">
    <source>
        <dbReference type="Proteomes" id="UP000014500"/>
    </source>
</evidence>
<keyword evidence="2 7" id="KW-0344">Guanine-nucleotide releasing factor</keyword>
<dbReference type="Pfam" id="PF00130">
    <property type="entry name" value="C1_1"/>
    <property type="match status" value="1"/>
</dbReference>
<dbReference type="Pfam" id="PF00617">
    <property type="entry name" value="RasGEF"/>
    <property type="match status" value="1"/>
</dbReference>
<dbReference type="EMBL" id="JH431982">
    <property type="status" value="NOT_ANNOTATED_CDS"/>
    <property type="molecule type" value="Genomic_DNA"/>
</dbReference>
<dbReference type="HOGENOM" id="CLU_019261_2_1_1"/>
<dbReference type="Gene3D" id="1.10.238.10">
    <property type="entry name" value="EF-hand"/>
    <property type="match status" value="1"/>
</dbReference>
<dbReference type="InterPro" id="IPR002219">
    <property type="entry name" value="PKC_DAG/PE"/>
</dbReference>
<dbReference type="Gene3D" id="1.20.870.10">
    <property type="entry name" value="Son of sevenless (SoS) protein Chain: S domain 1"/>
    <property type="match status" value="1"/>
</dbReference>
<evidence type="ECO:0000256" key="3">
    <source>
        <dbReference type="ARBA" id="ARBA00022723"/>
    </source>
</evidence>
<evidence type="ECO:0000256" key="4">
    <source>
        <dbReference type="ARBA" id="ARBA00022771"/>
    </source>
</evidence>
<keyword evidence="4" id="KW-0863">Zinc-finger</keyword>
<reference evidence="13" key="2">
    <citation type="submission" date="2015-02" db="UniProtKB">
        <authorList>
            <consortium name="EnsemblMetazoa"/>
        </authorList>
    </citation>
    <scope>IDENTIFICATION</scope>
</reference>